<proteinExistence type="predicted"/>
<evidence type="ECO:0000313" key="2">
    <source>
        <dbReference type="Proteomes" id="UP000004367"/>
    </source>
</evidence>
<comment type="caution">
    <text evidence="1">The sequence shown here is derived from an EMBL/GenBank/DDBJ whole genome shotgun (WGS) entry which is preliminary data.</text>
</comment>
<gene>
    <name evidence="1" type="ORF">MOPEL_003_00370</name>
</gene>
<keyword evidence="2" id="KW-1185">Reference proteome</keyword>
<dbReference type="RefSeq" id="WP_009480912.1">
    <property type="nucleotide sequence ID" value="NZ_BAFE01000003.1"/>
</dbReference>
<dbReference type="eggNOG" id="COG0438">
    <property type="taxonomic scope" value="Bacteria"/>
</dbReference>
<dbReference type="AlphaFoldDB" id="H5UMQ6"/>
<reference evidence="1 2" key="1">
    <citation type="submission" date="2012-02" db="EMBL/GenBank/DDBJ databases">
        <title>Whole genome shotgun sequence of Mobilicoccus pelagius NBRC 104925.</title>
        <authorList>
            <person name="Yoshida Y."/>
            <person name="Hosoyama A."/>
            <person name="Tsuchikane K."/>
            <person name="Katsumata H."/>
            <person name="Yamazaki S."/>
            <person name="Fujita N."/>
        </authorList>
    </citation>
    <scope>NUCLEOTIDE SEQUENCE [LARGE SCALE GENOMIC DNA]</scope>
    <source>
        <strain evidence="1 2">NBRC 104925</strain>
    </source>
</reference>
<dbReference type="EMBL" id="BAFE01000003">
    <property type="protein sequence ID" value="GAB47014.1"/>
    <property type="molecule type" value="Genomic_DNA"/>
</dbReference>
<evidence type="ECO:0000313" key="1">
    <source>
        <dbReference type="EMBL" id="GAB47014.1"/>
    </source>
</evidence>
<organism evidence="1 2">
    <name type="scientific">Mobilicoccus pelagius NBRC 104925</name>
    <dbReference type="NCBI Taxonomy" id="1089455"/>
    <lineage>
        <taxon>Bacteria</taxon>
        <taxon>Bacillati</taxon>
        <taxon>Actinomycetota</taxon>
        <taxon>Actinomycetes</taxon>
        <taxon>Micrococcales</taxon>
        <taxon>Dermatophilaceae</taxon>
        <taxon>Mobilicoccus</taxon>
    </lineage>
</organism>
<keyword evidence="1" id="KW-0808">Transferase</keyword>
<dbReference type="SUPFAM" id="SSF53756">
    <property type="entry name" value="UDP-Glycosyltransferase/glycogen phosphorylase"/>
    <property type="match status" value="1"/>
</dbReference>
<dbReference type="Pfam" id="PF13692">
    <property type="entry name" value="Glyco_trans_1_4"/>
    <property type="match status" value="1"/>
</dbReference>
<dbReference type="Gene3D" id="3.40.50.2000">
    <property type="entry name" value="Glycogen Phosphorylase B"/>
    <property type="match status" value="1"/>
</dbReference>
<dbReference type="PANTHER" id="PTHR12526:SF590">
    <property type="entry name" value="ALPHA-MALTOSE-1-PHOSPHATE SYNTHASE"/>
    <property type="match status" value="1"/>
</dbReference>
<name>H5UMQ6_9MICO</name>
<dbReference type="GO" id="GO:0016757">
    <property type="term" value="F:glycosyltransferase activity"/>
    <property type="evidence" value="ECO:0007669"/>
    <property type="project" value="TreeGrafter"/>
</dbReference>
<dbReference type="PANTHER" id="PTHR12526">
    <property type="entry name" value="GLYCOSYLTRANSFERASE"/>
    <property type="match status" value="1"/>
</dbReference>
<dbReference type="Proteomes" id="UP000004367">
    <property type="component" value="Unassembled WGS sequence"/>
</dbReference>
<protein>
    <submittedName>
        <fullName evidence="1">Putative glycosyltransferase</fullName>
    </submittedName>
</protein>
<sequence length="359" mass="40457">MTTTSRHASEDAHEQFARDASHVGDPVVMSTMWGSSPGWRSHVDFYVPETPEAIGTPRDLLRLLRLAPGKRGLILLGSVSRRHRYRDFVLALLVKMTRRPSRRPRILLTDATWEPESRSLSRLTGVPSRWFALPQKLMIRAIDGPHVHYAVLSRQERETFPDLWSVDPERVVFTPFPATIDPATPTTTGDYLFAGGTSYRDYDLLEEAVRPLDVPCRIAADWQPRRPHPRITAGLVPHEEFVRLLAGCRVAVVPLQDRHRSAGQQSYLNAMLLRKPVVVTDAPGVRDYIEDGVTGVVVPPEPEALRAAIRDVLDPARAAHYDEMGRRARAWVLTHATSDIYKDDVLLDAIGLRRDPDRS</sequence>
<accession>H5UMQ6</accession>
<dbReference type="STRING" id="1089455.MOPEL_003_00370"/>